<keyword evidence="1" id="KW-0732">Signal</keyword>
<keyword evidence="3" id="KW-1185">Reference proteome</keyword>
<accession>A0A6G1PMQ0</accession>
<protein>
    <submittedName>
        <fullName evidence="2">Uncharacterized protein</fullName>
    </submittedName>
</protein>
<reference evidence="2 3" key="1">
    <citation type="submission" date="2019-02" db="EMBL/GenBank/DDBJ databases">
        <title>Opniocepnalus argus genome.</title>
        <authorList>
            <person name="Zhou C."/>
            <person name="Xiao S."/>
        </authorList>
    </citation>
    <scope>NUCLEOTIDE SEQUENCE [LARGE SCALE GENOMIC DNA]</scope>
    <source>
        <strain evidence="2">OARG1902GOOAL</strain>
        <tissue evidence="2">Muscle</tissue>
    </source>
</reference>
<feature type="signal peptide" evidence="1">
    <location>
        <begin position="1"/>
        <end position="22"/>
    </location>
</feature>
<reference evidence="3" key="2">
    <citation type="submission" date="2019-02" db="EMBL/GenBank/DDBJ databases">
        <title>Opniocepnalus argus Var Kimnra genome.</title>
        <authorList>
            <person name="Zhou C."/>
            <person name="Xiao S."/>
        </authorList>
    </citation>
    <scope>NUCLEOTIDE SEQUENCE [LARGE SCALE GENOMIC DNA]</scope>
</reference>
<dbReference type="AlphaFoldDB" id="A0A6G1PMQ0"/>
<organism evidence="2 3">
    <name type="scientific">Channa argus</name>
    <name type="common">Northern snakehead</name>
    <name type="synonym">Ophicephalus argus</name>
    <dbReference type="NCBI Taxonomy" id="215402"/>
    <lineage>
        <taxon>Eukaryota</taxon>
        <taxon>Metazoa</taxon>
        <taxon>Chordata</taxon>
        <taxon>Craniata</taxon>
        <taxon>Vertebrata</taxon>
        <taxon>Euteleostomi</taxon>
        <taxon>Actinopterygii</taxon>
        <taxon>Neopterygii</taxon>
        <taxon>Teleostei</taxon>
        <taxon>Neoteleostei</taxon>
        <taxon>Acanthomorphata</taxon>
        <taxon>Anabantaria</taxon>
        <taxon>Anabantiformes</taxon>
        <taxon>Channoidei</taxon>
        <taxon>Channidae</taxon>
        <taxon>Channa</taxon>
    </lineage>
</organism>
<evidence type="ECO:0000313" key="2">
    <source>
        <dbReference type="EMBL" id="KAF3691424.1"/>
    </source>
</evidence>
<dbReference type="Proteomes" id="UP000503349">
    <property type="component" value="Chromosome 7"/>
</dbReference>
<proteinExistence type="predicted"/>
<feature type="chain" id="PRO_5026250742" evidence="1">
    <location>
        <begin position="23"/>
        <end position="51"/>
    </location>
</feature>
<gene>
    <name evidence="2" type="ORF">EXN66_Car007099</name>
</gene>
<sequence>MFCTYIALFYLLALKALYTASHSPIHTHTHTATHTPMGELLCSWPTLTGSN</sequence>
<evidence type="ECO:0000256" key="1">
    <source>
        <dbReference type="SAM" id="SignalP"/>
    </source>
</evidence>
<evidence type="ECO:0000313" key="3">
    <source>
        <dbReference type="Proteomes" id="UP000503349"/>
    </source>
</evidence>
<dbReference type="EMBL" id="CM015718">
    <property type="protein sequence ID" value="KAF3691424.1"/>
    <property type="molecule type" value="Genomic_DNA"/>
</dbReference>
<name>A0A6G1PMQ0_CHAAH</name>